<protein>
    <recommendedName>
        <fullName evidence="3">SnoaL-like domain-containing protein</fullName>
    </recommendedName>
</protein>
<name>A0ABQ1RRI5_9MICO</name>
<proteinExistence type="predicted"/>
<organism evidence="1 2">
    <name type="scientific">Microbacterium murale</name>
    <dbReference type="NCBI Taxonomy" id="1081040"/>
    <lineage>
        <taxon>Bacteria</taxon>
        <taxon>Bacillati</taxon>
        <taxon>Actinomycetota</taxon>
        <taxon>Actinomycetes</taxon>
        <taxon>Micrococcales</taxon>
        <taxon>Microbacteriaceae</taxon>
        <taxon>Microbacterium</taxon>
    </lineage>
</organism>
<dbReference type="Proteomes" id="UP000629365">
    <property type="component" value="Unassembled WGS sequence"/>
</dbReference>
<keyword evidence="2" id="KW-1185">Reference proteome</keyword>
<sequence length="155" mass="17152">MSIETSQITDYLDRYAATLSQFNAEGAAELWSTPGMIADDRFSGVLESRDKMVDGLKQSYPLYQRLGLASVGYELVEENHLSEALVLARVHWLFLDANGDELTDSNSYCLLRNEESGLRACVCVESDSAEKLQALATARAIDLMLPTRKRAPICA</sequence>
<evidence type="ECO:0000313" key="2">
    <source>
        <dbReference type="Proteomes" id="UP000629365"/>
    </source>
</evidence>
<reference evidence="2" key="1">
    <citation type="journal article" date="2019" name="Int. J. Syst. Evol. Microbiol.">
        <title>The Global Catalogue of Microorganisms (GCM) 10K type strain sequencing project: providing services to taxonomists for standard genome sequencing and annotation.</title>
        <authorList>
            <consortium name="The Broad Institute Genomics Platform"/>
            <consortium name="The Broad Institute Genome Sequencing Center for Infectious Disease"/>
            <person name="Wu L."/>
            <person name="Ma J."/>
        </authorList>
    </citation>
    <scope>NUCLEOTIDE SEQUENCE [LARGE SCALE GENOMIC DNA]</scope>
    <source>
        <strain evidence="2">CCM 7640</strain>
    </source>
</reference>
<evidence type="ECO:0000313" key="1">
    <source>
        <dbReference type="EMBL" id="GGD78873.1"/>
    </source>
</evidence>
<dbReference type="EMBL" id="BMCM01000003">
    <property type="protein sequence ID" value="GGD78873.1"/>
    <property type="molecule type" value="Genomic_DNA"/>
</dbReference>
<dbReference type="RefSeq" id="WP_188436625.1">
    <property type="nucleotide sequence ID" value="NZ_BMCM01000003.1"/>
</dbReference>
<evidence type="ECO:0008006" key="3">
    <source>
        <dbReference type="Google" id="ProtNLM"/>
    </source>
</evidence>
<comment type="caution">
    <text evidence="1">The sequence shown here is derived from an EMBL/GenBank/DDBJ whole genome shotgun (WGS) entry which is preliminary data.</text>
</comment>
<gene>
    <name evidence="1" type="ORF">GCM10007269_22160</name>
</gene>
<accession>A0ABQ1RRI5</accession>